<dbReference type="AlphaFoldDB" id="A0A6J3LPE3"/>
<evidence type="ECO:0000313" key="1">
    <source>
        <dbReference type="Proteomes" id="UP000504637"/>
    </source>
</evidence>
<accession>A0A6J3LPE3</accession>
<gene>
    <name evidence="2" type="ORF">K489DRAFT_139596</name>
</gene>
<protein>
    <submittedName>
        <fullName evidence="2">Uncharacterized protein</fullName>
    </submittedName>
</protein>
<reference evidence="2" key="1">
    <citation type="submission" date="2020-01" db="EMBL/GenBank/DDBJ databases">
        <authorList>
            <consortium name="DOE Joint Genome Institute"/>
            <person name="Haridas S."/>
            <person name="Albert R."/>
            <person name="Binder M."/>
            <person name="Bloem J."/>
            <person name="Labutti K."/>
            <person name="Salamov A."/>
            <person name="Andreopoulos B."/>
            <person name="Baker S.E."/>
            <person name="Barry K."/>
            <person name="Bills G."/>
            <person name="Bluhm B.H."/>
            <person name="Cannon C."/>
            <person name="Castanera R."/>
            <person name="Culley D.E."/>
            <person name="Daum C."/>
            <person name="Ezra D."/>
            <person name="Gonzalez J.B."/>
            <person name="Henrissat B."/>
            <person name="Kuo A."/>
            <person name="Liang C."/>
            <person name="Lipzen A."/>
            <person name="Lutzoni F."/>
            <person name="Magnuson J."/>
            <person name="Mondo S."/>
            <person name="Nolan M."/>
            <person name="Ohm R."/>
            <person name="Pangilinan J."/>
            <person name="Park H.-J."/>
            <person name="Ramirez L."/>
            <person name="Alfaro M."/>
            <person name="Sun H."/>
            <person name="Tritt A."/>
            <person name="Yoshinaga Y."/>
            <person name="Zwiers L.-H."/>
            <person name="Turgeon B.G."/>
            <person name="Goodwin S.B."/>
            <person name="Spatafora J.W."/>
            <person name="Crous P.W."/>
            <person name="Grigoriev I.V."/>
        </authorList>
    </citation>
    <scope>NUCLEOTIDE SEQUENCE</scope>
    <source>
        <strain evidence="2">CBS 342.82</strain>
    </source>
</reference>
<reference evidence="2" key="3">
    <citation type="submission" date="2025-08" db="UniProtKB">
        <authorList>
            <consortium name="RefSeq"/>
        </authorList>
    </citation>
    <scope>IDENTIFICATION</scope>
    <source>
        <strain evidence="2">CBS 342.82</strain>
    </source>
</reference>
<dbReference type="RefSeq" id="XP_033454857.1">
    <property type="nucleotide sequence ID" value="XM_033599119.1"/>
</dbReference>
<reference evidence="2" key="2">
    <citation type="submission" date="2020-04" db="EMBL/GenBank/DDBJ databases">
        <authorList>
            <consortium name="NCBI Genome Project"/>
        </authorList>
    </citation>
    <scope>NUCLEOTIDE SEQUENCE</scope>
    <source>
        <strain evidence="2">CBS 342.82</strain>
    </source>
</reference>
<organism evidence="2">
    <name type="scientific">Dissoconium aciculare CBS 342.82</name>
    <dbReference type="NCBI Taxonomy" id="1314786"/>
    <lineage>
        <taxon>Eukaryota</taxon>
        <taxon>Fungi</taxon>
        <taxon>Dikarya</taxon>
        <taxon>Ascomycota</taxon>
        <taxon>Pezizomycotina</taxon>
        <taxon>Dothideomycetes</taxon>
        <taxon>Dothideomycetidae</taxon>
        <taxon>Mycosphaerellales</taxon>
        <taxon>Dissoconiaceae</taxon>
        <taxon>Dissoconium</taxon>
    </lineage>
</organism>
<name>A0A6J3LPE3_9PEZI</name>
<dbReference type="Proteomes" id="UP000504637">
    <property type="component" value="Unplaced"/>
</dbReference>
<evidence type="ECO:0000313" key="2">
    <source>
        <dbReference type="RefSeq" id="XP_033454857.1"/>
    </source>
</evidence>
<proteinExistence type="predicted"/>
<sequence>MPVDTENTKVPHDVTTLLRTLLTRVLDRLFDTHDTRTAGMLKEKLKICTRLETVDENLKRFLGDVSKPGPGVERLRAIMKEFDMERGPRSKVQKQTSEVEQQPNAAHMVIFMAPIILVVMDKETADMHGLRICEMGMIFDIDCDTFKGMIQRLKTAKLSDHQLLLGILDSNEETRKPFPTQLLPDIQRLWTARRIEG</sequence>
<dbReference type="GeneID" id="54356918"/>
<keyword evidence="1" id="KW-1185">Reference proteome</keyword>